<dbReference type="AlphaFoldDB" id="A0A4Y2J2Q8"/>
<keyword evidence="4" id="KW-1003">Cell membrane</keyword>
<feature type="transmembrane region" description="Helical" evidence="13">
    <location>
        <begin position="324"/>
        <end position="345"/>
    </location>
</feature>
<gene>
    <name evidence="16" type="ORF">AVEN_67400_1</name>
</gene>
<protein>
    <submittedName>
        <fullName evidence="16">Uncharacterized protein</fullName>
    </submittedName>
</protein>
<dbReference type="GO" id="GO:0015276">
    <property type="term" value="F:ligand-gated monoatomic ion channel activity"/>
    <property type="evidence" value="ECO:0007669"/>
    <property type="project" value="InterPro"/>
</dbReference>
<keyword evidence="10" id="KW-0325">Glycoprotein</keyword>
<keyword evidence="12" id="KW-0407">Ion channel</keyword>
<comment type="similarity">
    <text evidence="2">Belongs to the glutamate-gated ion channel (TC 1.A.10.1) family.</text>
</comment>
<organism evidence="16 17">
    <name type="scientific">Araneus ventricosus</name>
    <name type="common">Orbweaver spider</name>
    <name type="synonym">Epeira ventricosa</name>
    <dbReference type="NCBI Taxonomy" id="182803"/>
    <lineage>
        <taxon>Eukaryota</taxon>
        <taxon>Metazoa</taxon>
        <taxon>Ecdysozoa</taxon>
        <taxon>Arthropoda</taxon>
        <taxon>Chelicerata</taxon>
        <taxon>Arachnida</taxon>
        <taxon>Araneae</taxon>
        <taxon>Araneomorphae</taxon>
        <taxon>Entelegynae</taxon>
        <taxon>Araneoidea</taxon>
        <taxon>Araneidae</taxon>
        <taxon>Araneus</taxon>
    </lineage>
</organism>
<keyword evidence="3" id="KW-0813">Transport</keyword>
<dbReference type="OrthoDB" id="6424302at2759"/>
<keyword evidence="17" id="KW-1185">Reference proteome</keyword>
<evidence type="ECO:0000259" key="14">
    <source>
        <dbReference type="Pfam" id="PF00060"/>
    </source>
</evidence>
<dbReference type="InterPro" id="IPR019594">
    <property type="entry name" value="Glu/Gly-bd"/>
</dbReference>
<sequence>MQRNAKEKLTYCKFPFPDGLLLSELLTSNGARMSHINAEESPESLTALDSLFSSQSSFDRADTISNISYNLQTKILVVGGLQKWQKILLEVKAYEVDLVVISRDSTLQFYYPFAVEARHGYNRTMISEWHTFCKYRSTKIVTYRMQRSAEQIIGLRATKFGRILLTKGLFAPVDVLRKEPVLVHFLQFSSLSFDIHGFKVFAPIDFLTKKCFEPSTFMIFNDIDGELTLKDCFLTEIMKYLSQRLHFRYSYLMAQQKDWGIQEGNNWTGAIGLVIRGEADMIPFMPIMSPAHDVIAYTKPIAFTTEGMLVSLPRPCRAFMFFRFYQIEVWISLLSSVIVITYALRKMFRFHVGIEKPVSFPSCFWLIFGSLLQQGSTHLPRTSACRIILATWWLLVIVVTTTYSANFVAFLVSNQNKYIVKSLEELANHETVTLAINEESTILDTFKVMLYL</sequence>
<evidence type="ECO:0000256" key="11">
    <source>
        <dbReference type="ARBA" id="ARBA00023286"/>
    </source>
</evidence>
<feature type="transmembrane region" description="Helical" evidence="13">
    <location>
        <begin position="357"/>
        <end position="375"/>
    </location>
</feature>
<feature type="domain" description="Ionotropic glutamate receptor C-terminal" evidence="14">
    <location>
        <begin position="327"/>
        <end position="430"/>
    </location>
</feature>
<evidence type="ECO:0000256" key="8">
    <source>
        <dbReference type="ARBA" id="ARBA00023136"/>
    </source>
</evidence>
<dbReference type="Gene3D" id="1.10.287.70">
    <property type="match status" value="1"/>
</dbReference>
<evidence type="ECO:0000256" key="1">
    <source>
        <dbReference type="ARBA" id="ARBA00004651"/>
    </source>
</evidence>
<accession>A0A4Y2J2Q8</accession>
<keyword evidence="6 13" id="KW-1133">Transmembrane helix</keyword>
<comment type="caution">
    <text evidence="16">The sequence shown here is derived from an EMBL/GenBank/DDBJ whole genome shotgun (WGS) entry which is preliminary data.</text>
</comment>
<evidence type="ECO:0000256" key="10">
    <source>
        <dbReference type="ARBA" id="ARBA00023180"/>
    </source>
</evidence>
<dbReference type="GO" id="GO:0005886">
    <property type="term" value="C:plasma membrane"/>
    <property type="evidence" value="ECO:0007669"/>
    <property type="project" value="UniProtKB-SubCell"/>
</dbReference>
<comment type="subcellular location">
    <subcellularLocation>
        <location evidence="1">Cell membrane</location>
        <topology evidence="1">Multi-pass membrane protein</topology>
    </subcellularLocation>
</comment>
<evidence type="ECO:0000259" key="15">
    <source>
        <dbReference type="Pfam" id="PF10613"/>
    </source>
</evidence>
<dbReference type="Pfam" id="PF10613">
    <property type="entry name" value="Lig_chan-Glu_bd"/>
    <property type="match status" value="1"/>
</dbReference>
<evidence type="ECO:0000256" key="13">
    <source>
        <dbReference type="SAM" id="Phobius"/>
    </source>
</evidence>
<dbReference type="InterPro" id="IPR052192">
    <property type="entry name" value="Insect_Ionotropic_Sensory_Rcpt"/>
</dbReference>
<dbReference type="Proteomes" id="UP000499080">
    <property type="component" value="Unassembled WGS sequence"/>
</dbReference>
<evidence type="ECO:0000313" key="17">
    <source>
        <dbReference type="Proteomes" id="UP000499080"/>
    </source>
</evidence>
<keyword evidence="9" id="KW-0675">Receptor</keyword>
<feature type="transmembrane region" description="Helical" evidence="13">
    <location>
        <begin position="387"/>
        <end position="412"/>
    </location>
</feature>
<keyword evidence="8 13" id="KW-0472">Membrane</keyword>
<keyword evidence="5 13" id="KW-0812">Transmembrane</keyword>
<evidence type="ECO:0000256" key="2">
    <source>
        <dbReference type="ARBA" id="ARBA00008685"/>
    </source>
</evidence>
<evidence type="ECO:0000256" key="12">
    <source>
        <dbReference type="ARBA" id="ARBA00023303"/>
    </source>
</evidence>
<dbReference type="SUPFAM" id="SSF53850">
    <property type="entry name" value="Periplasmic binding protein-like II"/>
    <property type="match status" value="1"/>
</dbReference>
<evidence type="ECO:0000256" key="3">
    <source>
        <dbReference type="ARBA" id="ARBA00022448"/>
    </source>
</evidence>
<dbReference type="PANTHER" id="PTHR42643">
    <property type="entry name" value="IONOTROPIC RECEPTOR 20A-RELATED"/>
    <property type="match status" value="1"/>
</dbReference>
<dbReference type="Pfam" id="PF00060">
    <property type="entry name" value="Lig_chan"/>
    <property type="match status" value="1"/>
</dbReference>
<reference evidence="16 17" key="1">
    <citation type="journal article" date="2019" name="Sci. Rep.">
        <title>Orb-weaving spider Araneus ventricosus genome elucidates the spidroin gene catalogue.</title>
        <authorList>
            <person name="Kono N."/>
            <person name="Nakamura H."/>
            <person name="Ohtoshi R."/>
            <person name="Moran D.A.P."/>
            <person name="Shinohara A."/>
            <person name="Yoshida Y."/>
            <person name="Fujiwara M."/>
            <person name="Mori M."/>
            <person name="Tomita M."/>
            <person name="Arakawa K."/>
        </authorList>
    </citation>
    <scope>NUCLEOTIDE SEQUENCE [LARGE SCALE GENOMIC DNA]</scope>
</reference>
<evidence type="ECO:0000313" key="16">
    <source>
        <dbReference type="EMBL" id="GBM84501.1"/>
    </source>
</evidence>
<dbReference type="GO" id="GO:0050906">
    <property type="term" value="P:detection of stimulus involved in sensory perception"/>
    <property type="evidence" value="ECO:0007669"/>
    <property type="project" value="UniProtKB-ARBA"/>
</dbReference>
<keyword evidence="11" id="KW-1071">Ligand-gated ion channel</keyword>
<evidence type="ECO:0000256" key="6">
    <source>
        <dbReference type="ARBA" id="ARBA00022989"/>
    </source>
</evidence>
<dbReference type="EMBL" id="BGPR01003164">
    <property type="protein sequence ID" value="GBM84501.1"/>
    <property type="molecule type" value="Genomic_DNA"/>
</dbReference>
<proteinExistence type="inferred from homology"/>
<feature type="domain" description="Ionotropic glutamate receptor L-glutamate and glycine-binding" evidence="15">
    <location>
        <begin position="231"/>
        <end position="308"/>
    </location>
</feature>
<evidence type="ECO:0000256" key="4">
    <source>
        <dbReference type="ARBA" id="ARBA00022475"/>
    </source>
</evidence>
<dbReference type="Gene3D" id="3.40.190.10">
    <property type="entry name" value="Periplasmic binding protein-like II"/>
    <property type="match status" value="1"/>
</dbReference>
<evidence type="ECO:0000256" key="9">
    <source>
        <dbReference type="ARBA" id="ARBA00023170"/>
    </source>
</evidence>
<dbReference type="InterPro" id="IPR001320">
    <property type="entry name" value="Iontro_rcpt_C"/>
</dbReference>
<evidence type="ECO:0000256" key="5">
    <source>
        <dbReference type="ARBA" id="ARBA00022692"/>
    </source>
</evidence>
<keyword evidence="7" id="KW-0406">Ion transport</keyword>
<dbReference type="PANTHER" id="PTHR42643:SF24">
    <property type="entry name" value="IONOTROPIC RECEPTOR 60A"/>
    <property type="match status" value="1"/>
</dbReference>
<evidence type="ECO:0000256" key="7">
    <source>
        <dbReference type="ARBA" id="ARBA00023065"/>
    </source>
</evidence>
<name>A0A4Y2J2Q8_ARAVE</name>